<feature type="region of interest" description="Disordered" evidence="1">
    <location>
        <begin position="445"/>
        <end position="464"/>
    </location>
</feature>
<gene>
    <name evidence="2" type="ORF">RB614_40485</name>
</gene>
<organism evidence="2 3">
    <name type="scientific">Phytohabitans maris</name>
    <dbReference type="NCBI Taxonomy" id="3071409"/>
    <lineage>
        <taxon>Bacteria</taxon>
        <taxon>Bacillati</taxon>
        <taxon>Actinomycetota</taxon>
        <taxon>Actinomycetes</taxon>
        <taxon>Micromonosporales</taxon>
        <taxon>Micromonosporaceae</taxon>
    </lineage>
</organism>
<dbReference type="Proteomes" id="UP001230908">
    <property type="component" value="Unassembled WGS sequence"/>
</dbReference>
<name>A0ABU0ZUR5_9ACTN</name>
<comment type="caution">
    <text evidence="2">The sequence shown here is derived from an EMBL/GenBank/DDBJ whole genome shotgun (WGS) entry which is preliminary data.</text>
</comment>
<evidence type="ECO:0000256" key="1">
    <source>
        <dbReference type="SAM" id="MobiDB-lite"/>
    </source>
</evidence>
<proteinExistence type="predicted"/>
<reference evidence="2 3" key="1">
    <citation type="submission" date="2023-08" db="EMBL/GenBank/DDBJ databases">
        <title>Phytohabitans sansha sp. nov., isolated from marine sediment.</title>
        <authorList>
            <person name="Zhao Y."/>
            <person name="Yi K."/>
        </authorList>
    </citation>
    <scope>NUCLEOTIDE SEQUENCE [LARGE SCALE GENOMIC DNA]</scope>
    <source>
        <strain evidence="2 3">ZYX-F-186</strain>
    </source>
</reference>
<feature type="compositionally biased region" description="Basic and acidic residues" evidence="1">
    <location>
        <begin position="44"/>
        <end position="68"/>
    </location>
</feature>
<evidence type="ECO:0000313" key="2">
    <source>
        <dbReference type="EMBL" id="MDQ7910788.1"/>
    </source>
</evidence>
<evidence type="ECO:0000313" key="3">
    <source>
        <dbReference type="Proteomes" id="UP001230908"/>
    </source>
</evidence>
<accession>A0ABU0ZUR5</accession>
<feature type="region of interest" description="Disordered" evidence="1">
    <location>
        <begin position="44"/>
        <end position="100"/>
    </location>
</feature>
<sequence>MVRRRVAVEFTAEMRAFLRRMRDGERATGDLNQSTQDAREEVRKFGQESDKAARQVADSARRSAHEWRSAAGRMRSARRDFEAAGAEAGRATGDKFVSESQRTMRDARGRLVAAGHAAGRAIGDGLDRAVLARLRDVRARLAALRAEGIGPIHTPTIGGGGGDGGGGPIGDAAGAIAELADEVLEVGERARTITAATRAATRQIEAANRIALNRIGQPYYTDSGRYAPHAEARAAGLMGDAADSVRRLRDETQRARTEVAELAAASNQAATEVARSAERAAGYWRDAAGRLRDTRGKFAKAGADAGQALADGFEREAGSRLRAAAGRGFGAGDAVRAALRRAGNIDVSGPLSARSMAILAAGGVAAVAALQGVPPVLAAIGGGLGSIPSLAAGATGSILTLVASLSGVGDSIGEIFDPPAGGGSGGIDRTAAATRQLESAERGLARAQRDSRLAQHEVNRARQQATREIRDMGIALGRVALDERDAALSVREAAEELARLQRDRALDPTGVSELELERAQLAYDQAIQSQIEVAARAQDAREDQAAAARAGVEGSEQVQAALRRQADAADQVLDATNAVIDAQEALAQAGAGAGGGGAATAYSKLSREGKQFVDSIRAQKDAIFDLKNLGQDTILDGLDREFTQTFEHTLPFARKQVVRFGDTWNDTFKALFRLGRDDEFLAGLDVAFGATDRFFDKVNTRIPTTGRAFAKLFTGSEVFVDRFGDSLLSYVDDFNEWIDEASSSGRLEEIFEGAAEQADALLDIGKEIIRLVARISGQGIDSPLLRDAADGLKRFNDEARRAEDLDGIIATGNAAIRGLVDVLLILGDTASDVLADPATRDAVEIFFDVLTLGAGVVHDLVGLFQLLPGPIQSTVLAGAALALVGGRLFRVFERVEGVAGRVNNRIGQMGPLGAQAAVGLERAGRGARVAGAALLTAQVASAALGEDLRAQVGPLSRNLEEFARGGQVGGEAARLFGDDLGKLDQALKDIADTGAWSSFVRGTTGMVESLTGLGNAYDLSLLHSRERLEALDAALAQMVNSGNATGAQAAFNKLAASAAEQGISVRELNSVLPTYANAIEEAGGANAIAAEQIDAFAEAQRTAQDATTDWLDAELGVEEALARASDTISENGEAWNLNTEEGRENRRALMDAASAANDAVTAKLRETGSVEQANVVYRENYNRIYNLARQAGATKDEAKKLADQLLKTPDVNVAFETPGLATAVRLAEEYNEMLNRIRRNVKAGGFGVNGNYLGIGGNRWGGVYEHAQVGLLREARIYSAVNPARYAFAEPGTGGEAFIPRNGDRERSVSIGRHAMNWYGFDVVPKPAVTATGGTRPASVNYGQLASYVRGTSAAAPAIDYDQLGAAVARHQRGDLAAVASAVGSSETVVQVDGVELARAARAGQRDLDRRA</sequence>
<dbReference type="RefSeq" id="WP_308718029.1">
    <property type="nucleotide sequence ID" value="NZ_JAVHUY010000062.1"/>
</dbReference>
<keyword evidence="3" id="KW-1185">Reference proteome</keyword>
<dbReference type="EMBL" id="JAVHUY010000062">
    <property type="protein sequence ID" value="MDQ7910788.1"/>
    <property type="molecule type" value="Genomic_DNA"/>
</dbReference>
<protein>
    <submittedName>
        <fullName evidence="2">Uncharacterized protein</fullName>
    </submittedName>
</protein>